<feature type="transmembrane region" description="Helical" evidence="1">
    <location>
        <begin position="95"/>
        <end position="118"/>
    </location>
</feature>
<organism evidence="2">
    <name type="scientific">Timema douglasi</name>
    <name type="common">Walking stick</name>
    <dbReference type="NCBI Taxonomy" id="61478"/>
    <lineage>
        <taxon>Eukaryota</taxon>
        <taxon>Metazoa</taxon>
        <taxon>Ecdysozoa</taxon>
        <taxon>Arthropoda</taxon>
        <taxon>Hexapoda</taxon>
        <taxon>Insecta</taxon>
        <taxon>Pterygota</taxon>
        <taxon>Neoptera</taxon>
        <taxon>Polyneoptera</taxon>
        <taxon>Phasmatodea</taxon>
        <taxon>Timematodea</taxon>
        <taxon>Timematoidea</taxon>
        <taxon>Timematidae</taxon>
        <taxon>Timema</taxon>
    </lineage>
</organism>
<keyword evidence="1" id="KW-0812">Transmembrane</keyword>
<reference evidence="2" key="1">
    <citation type="submission" date="2020-11" db="EMBL/GenBank/DDBJ databases">
        <authorList>
            <person name="Tran Van P."/>
        </authorList>
    </citation>
    <scope>NUCLEOTIDE SEQUENCE</scope>
</reference>
<keyword evidence="1" id="KW-1133">Transmembrane helix</keyword>
<protein>
    <submittedName>
        <fullName evidence="2">Uncharacterized protein</fullName>
    </submittedName>
</protein>
<accession>A0A7R8Z7S6</accession>
<gene>
    <name evidence="2" type="ORF">TDIB3V08_LOCUS5817</name>
</gene>
<name>A0A7R8Z7S6_TIMDO</name>
<dbReference type="EMBL" id="OA566842">
    <property type="protein sequence ID" value="CAD7199569.1"/>
    <property type="molecule type" value="Genomic_DNA"/>
</dbReference>
<proteinExistence type="predicted"/>
<evidence type="ECO:0000313" key="2">
    <source>
        <dbReference type="EMBL" id="CAD7199569.1"/>
    </source>
</evidence>
<sequence>MGKISLRLLKSFIIVIKLLNVSYILCNSGNIFQEGIYLIFALCKRYEEIPIYHNVSGRHAISNIDSEKIIYKRISEVPMKQAIWYPWKINFESWFWFRFATIFLHVIPGAIIDLVLMFQGKTPM</sequence>
<evidence type="ECO:0000256" key="1">
    <source>
        <dbReference type="SAM" id="Phobius"/>
    </source>
</evidence>
<dbReference type="AlphaFoldDB" id="A0A7R8Z7S6"/>
<keyword evidence="1" id="KW-0472">Membrane</keyword>